<name>A0ABQ2AV46_9PSED</name>
<sequence>MSLQQFSQVDFFECIIAGEAQMPSHSIGGGPQRLWLMSEVRSFHMSPDHLPSISHLRSITQALAMLDAILCPEWEYRYYSFDSQWGDNEEMASMRNGCGDDWFLLFDGAGAAIKGFAHELAQGSTLPEHIQSQVPGSFSSFLNEPAFSMQHATFCYWRGVNEHSWSKVIGGREDDGASEMLALLFSGPSGYIAWAESYYECAVSAEATAAIFSHKPLTDSIILALNPEAELATVYAEAAEIGYPVMV</sequence>
<evidence type="ECO:0000313" key="2">
    <source>
        <dbReference type="Proteomes" id="UP000655550"/>
    </source>
</evidence>
<dbReference type="Proteomes" id="UP000655550">
    <property type="component" value="Unassembled WGS sequence"/>
</dbReference>
<dbReference type="EMBL" id="BMDE01000012">
    <property type="protein sequence ID" value="GGH96947.1"/>
    <property type="molecule type" value="Genomic_DNA"/>
</dbReference>
<proteinExistence type="predicted"/>
<evidence type="ECO:0000313" key="1">
    <source>
        <dbReference type="EMBL" id="GGH96947.1"/>
    </source>
</evidence>
<protein>
    <recommendedName>
        <fullName evidence="3">SMI1/KNR4 family protein</fullName>
    </recommendedName>
</protein>
<evidence type="ECO:0008006" key="3">
    <source>
        <dbReference type="Google" id="ProtNLM"/>
    </source>
</evidence>
<gene>
    <name evidence="1" type="ORF">GCM10007363_29740</name>
</gene>
<accession>A0ABQ2AV46</accession>
<organism evidence="1 2">
    <name type="scientific">Pseudomonas fluvialis</name>
    <dbReference type="NCBI Taxonomy" id="1793966"/>
    <lineage>
        <taxon>Bacteria</taxon>
        <taxon>Pseudomonadati</taxon>
        <taxon>Pseudomonadota</taxon>
        <taxon>Gammaproteobacteria</taxon>
        <taxon>Pseudomonadales</taxon>
        <taxon>Pseudomonadaceae</taxon>
        <taxon>Pseudomonas</taxon>
    </lineage>
</organism>
<dbReference type="RefSeq" id="WP_093987109.1">
    <property type="nucleotide sequence ID" value="NZ_BMDE01000012.1"/>
</dbReference>
<reference evidence="2" key="1">
    <citation type="journal article" date="2019" name="Int. J. Syst. Evol. Microbiol.">
        <title>The Global Catalogue of Microorganisms (GCM) 10K type strain sequencing project: providing services to taxonomists for standard genome sequencing and annotation.</title>
        <authorList>
            <consortium name="The Broad Institute Genomics Platform"/>
            <consortium name="The Broad Institute Genome Sequencing Center for Infectious Disease"/>
            <person name="Wu L."/>
            <person name="Ma J."/>
        </authorList>
    </citation>
    <scope>NUCLEOTIDE SEQUENCE [LARGE SCALE GENOMIC DNA]</scope>
    <source>
        <strain evidence="2">CCM 8778</strain>
    </source>
</reference>
<comment type="caution">
    <text evidence="1">The sequence shown here is derived from an EMBL/GenBank/DDBJ whole genome shotgun (WGS) entry which is preliminary data.</text>
</comment>
<keyword evidence="2" id="KW-1185">Reference proteome</keyword>